<proteinExistence type="inferred from homology"/>
<accession>A0ABR4AMP4</accession>
<dbReference type="Pfam" id="PF01546">
    <property type="entry name" value="Peptidase_M20"/>
    <property type="match status" value="1"/>
</dbReference>
<dbReference type="CDD" id="cd03884">
    <property type="entry name" value="M20_bAS"/>
    <property type="match status" value="1"/>
</dbReference>
<gene>
    <name evidence="3" type="ORF">N7G274_000797</name>
</gene>
<dbReference type="InterPro" id="IPR036264">
    <property type="entry name" value="Bact_exopeptidase_dim_dom"/>
</dbReference>
<dbReference type="Gene3D" id="3.40.630.10">
    <property type="entry name" value="Zn peptidases"/>
    <property type="match status" value="1"/>
</dbReference>
<keyword evidence="4" id="KW-1185">Reference proteome</keyword>
<dbReference type="InterPro" id="IPR002933">
    <property type="entry name" value="Peptidase_M20"/>
</dbReference>
<dbReference type="Gene3D" id="3.30.70.360">
    <property type="match status" value="1"/>
</dbReference>
<evidence type="ECO:0008006" key="5">
    <source>
        <dbReference type="Google" id="ProtNLM"/>
    </source>
</evidence>
<reference evidence="3 4" key="1">
    <citation type="submission" date="2024-09" db="EMBL/GenBank/DDBJ databases">
        <title>Rethinking Asexuality: The Enigmatic Case of Functional Sexual Genes in Lepraria (Stereocaulaceae).</title>
        <authorList>
            <person name="Doellman M."/>
            <person name="Sun Y."/>
            <person name="Barcenas-Pena A."/>
            <person name="Lumbsch H.T."/>
            <person name="Grewe F."/>
        </authorList>
    </citation>
    <scope>NUCLEOTIDE SEQUENCE [LARGE SCALE GENOMIC DNA]</scope>
    <source>
        <strain evidence="3 4">Mercado 3170</strain>
    </source>
</reference>
<comment type="caution">
    <text evidence="3">The sequence shown here is derived from an EMBL/GenBank/DDBJ whole genome shotgun (WGS) entry which is preliminary data.</text>
</comment>
<evidence type="ECO:0000256" key="1">
    <source>
        <dbReference type="ARBA" id="ARBA00006247"/>
    </source>
</evidence>
<dbReference type="PANTHER" id="PTHR32494">
    <property type="entry name" value="ALLANTOATE DEIMINASE-RELATED"/>
    <property type="match status" value="1"/>
</dbReference>
<sequence length="480" mass="52833">MLLSQHGKLLVKAIDSNLRPTSWIPVRLLASFAQTDSSFFTPRVNKQRLWEDIHHSCQWGKGERWGKGETDTGMSRLSLSDSDRMARNWFEETTRSLGCTTCIDAMGNTFATRKGRQQGPPTCAGSHLDTQPTGGRYDGILGVCAGIEMLRVLQDEKIESEYPIGVINWTNEEGARFPISMVASGVWAGRIALERAHAIREVGGGKQTMRQELERIGYLGDMEASYKAMPIGAHFELHIEQGPRLEAKNQKIGIVQGVQAYRWHTITVKGRDCHTGTTDFANRSDAMLTAAKMILHSHRLAAKCASLASTGILTLTPGSTNTVPGTVCFSLDIRAGEDGRLMRLEEDLRADFGKIARNEAVDDLNDARTIGKGCTVEWSLDAPSEAIKFDKDCIACVTDSAKEIFGTEFENRTQEMTSGAGHDSVFTSYRVPTAMIFVPCKDGVSHNPVEYCSPEDCAYGAQVLLGAVLRYDKLRAEKSK</sequence>
<name>A0ABR4AMP4_9LECA</name>
<evidence type="ECO:0000256" key="2">
    <source>
        <dbReference type="ARBA" id="ARBA00022801"/>
    </source>
</evidence>
<evidence type="ECO:0000313" key="3">
    <source>
        <dbReference type="EMBL" id="KAL2046779.1"/>
    </source>
</evidence>
<dbReference type="Proteomes" id="UP001590950">
    <property type="component" value="Unassembled WGS sequence"/>
</dbReference>
<organism evidence="3 4">
    <name type="scientific">Stereocaulon virgatum</name>
    <dbReference type="NCBI Taxonomy" id="373712"/>
    <lineage>
        <taxon>Eukaryota</taxon>
        <taxon>Fungi</taxon>
        <taxon>Dikarya</taxon>
        <taxon>Ascomycota</taxon>
        <taxon>Pezizomycotina</taxon>
        <taxon>Lecanoromycetes</taxon>
        <taxon>OSLEUM clade</taxon>
        <taxon>Lecanoromycetidae</taxon>
        <taxon>Lecanorales</taxon>
        <taxon>Lecanorineae</taxon>
        <taxon>Stereocaulaceae</taxon>
        <taxon>Stereocaulon</taxon>
    </lineage>
</organism>
<comment type="similarity">
    <text evidence="1">Belongs to the peptidase M20A family.</text>
</comment>
<dbReference type="PANTHER" id="PTHR32494:SF5">
    <property type="entry name" value="ALLANTOATE AMIDOHYDROLASE"/>
    <property type="match status" value="1"/>
</dbReference>
<dbReference type="SUPFAM" id="SSF55031">
    <property type="entry name" value="Bacterial exopeptidase dimerisation domain"/>
    <property type="match status" value="1"/>
</dbReference>
<dbReference type="InterPro" id="IPR010158">
    <property type="entry name" value="Amidase_Cbmase"/>
</dbReference>
<evidence type="ECO:0000313" key="4">
    <source>
        <dbReference type="Proteomes" id="UP001590950"/>
    </source>
</evidence>
<dbReference type="SUPFAM" id="SSF53187">
    <property type="entry name" value="Zn-dependent exopeptidases"/>
    <property type="match status" value="1"/>
</dbReference>
<dbReference type="EMBL" id="JBEFKJ010000003">
    <property type="protein sequence ID" value="KAL2046779.1"/>
    <property type="molecule type" value="Genomic_DNA"/>
</dbReference>
<protein>
    <recommendedName>
        <fullName evidence="5">Amidase</fullName>
    </recommendedName>
</protein>
<keyword evidence="2" id="KW-0378">Hydrolase</keyword>
<dbReference type="NCBIfam" id="TIGR01879">
    <property type="entry name" value="hydantase"/>
    <property type="match status" value="1"/>
</dbReference>